<reference evidence="1 3" key="1">
    <citation type="submission" date="2015-03" db="EMBL/GenBank/DDBJ databases">
        <authorList>
            <person name="Lepp D."/>
            <person name="Hassan Y.I."/>
            <person name="Li X.-Z."/>
            <person name="Zhou T."/>
        </authorList>
    </citation>
    <scope>NUCLEOTIDE SEQUENCE [LARGE SCALE GENOMIC DNA]</scope>
    <source>
        <strain evidence="1 3">Cr7-05</strain>
    </source>
</reference>
<dbReference type="EMBL" id="LAPV01000038">
    <property type="protein sequence ID" value="KKC34359.1"/>
    <property type="molecule type" value="Genomic_DNA"/>
</dbReference>
<accession>A0A0F5Q2Q1</accession>
<evidence type="ECO:0000313" key="2">
    <source>
        <dbReference type="EMBL" id="SFD23568.1"/>
    </source>
</evidence>
<dbReference type="STRING" id="728005.SAMN04488059_13120"/>
<dbReference type="Proteomes" id="UP000182258">
    <property type="component" value="Unassembled WGS sequence"/>
</dbReference>
<name>A0A0F5Q2Q1_9HYPH</name>
<dbReference type="PATRIC" id="fig|728005.3.peg.3047"/>
<evidence type="ECO:0000313" key="4">
    <source>
        <dbReference type="Proteomes" id="UP000182258"/>
    </source>
</evidence>
<gene>
    <name evidence="2" type="ORF">SAMN04488059_13120</name>
    <name evidence="1" type="ORF">WH91_03320</name>
</gene>
<organism evidence="2 4">
    <name type="scientific">Devosia psychrophila</name>
    <dbReference type="NCBI Taxonomy" id="728005"/>
    <lineage>
        <taxon>Bacteria</taxon>
        <taxon>Pseudomonadati</taxon>
        <taxon>Pseudomonadota</taxon>
        <taxon>Alphaproteobacteria</taxon>
        <taxon>Hyphomicrobiales</taxon>
        <taxon>Devosiaceae</taxon>
        <taxon>Devosia</taxon>
    </lineage>
</organism>
<evidence type="ECO:0000313" key="1">
    <source>
        <dbReference type="EMBL" id="KKC34359.1"/>
    </source>
</evidence>
<dbReference type="EMBL" id="FOMB01000031">
    <property type="protein sequence ID" value="SFD23568.1"/>
    <property type="molecule type" value="Genomic_DNA"/>
</dbReference>
<proteinExistence type="predicted"/>
<protein>
    <submittedName>
        <fullName evidence="2">Uncharacterized protein</fullName>
    </submittedName>
</protein>
<keyword evidence="3" id="KW-1185">Reference proteome</keyword>
<dbReference type="Proteomes" id="UP000033519">
    <property type="component" value="Unassembled WGS sequence"/>
</dbReference>
<dbReference type="AlphaFoldDB" id="A0A0F5Q2Q1"/>
<reference evidence="2 4" key="2">
    <citation type="submission" date="2016-10" db="EMBL/GenBank/DDBJ databases">
        <authorList>
            <person name="de Groot N.N."/>
        </authorList>
    </citation>
    <scope>NUCLEOTIDE SEQUENCE [LARGE SCALE GENOMIC DNA]</scope>
    <source>
        <strain evidence="2 4">CGMCC 1.10210</strain>
    </source>
</reference>
<sequence>MPTHFFRLLAIVPLLASEIIGFSNTGLRLPRDLTPEIAGLPRFAHPVSNAPDSAITLIAFVVHRLGFRDVPSRTCFHQLLMTLSGWRYARDLRWPEMNDAVLVEPQLRVAVRGPVRSVNQDDR</sequence>
<evidence type="ECO:0000313" key="3">
    <source>
        <dbReference type="Proteomes" id="UP000033519"/>
    </source>
</evidence>